<sequence length="59" mass="7009">SWTPALGVGIFFLVYSSFLCFFFFCLFLQFIFTKIIAFAFLCVLWETRYSECRVRGDQI</sequence>
<protein>
    <recommendedName>
        <fullName evidence="4">NADH dehydrogenase subunit 1</fullName>
    </recommendedName>
</protein>
<keyword evidence="1" id="KW-0472">Membrane</keyword>
<dbReference type="EMBL" id="CATNWA010018336">
    <property type="protein sequence ID" value="CAI9606754.1"/>
    <property type="molecule type" value="Genomic_DNA"/>
</dbReference>
<keyword evidence="1" id="KW-1133">Transmembrane helix</keyword>
<feature type="non-terminal residue" evidence="2">
    <location>
        <position position="1"/>
    </location>
</feature>
<evidence type="ECO:0000313" key="2">
    <source>
        <dbReference type="EMBL" id="CAI9606754.1"/>
    </source>
</evidence>
<keyword evidence="3" id="KW-1185">Reference proteome</keyword>
<dbReference type="Proteomes" id="UP001162483">
    <property type="component" value="Unassembled WGS sequence"/>
</dbReference>
<keyword evidence="1" id="KW-0812">Transmembrane</keyword>
<reference evidence="2" key="1">
    <citation type="submission" date="2023-05" db="EMBL/GenBank/DDBJ databases">
        <authorList>
            <person name="Stuckert A."/>
        </authorList>
    </citation>
    <scope>NUCLEOTIDE SEQUENCE</scope>
</reference>
<name>A0ABN9GCR0_9NEOB</name>
<proteinExistence type="predicted"/>
<evidence type="ECO:0000313" key="3">
    <source>
        <dbReference type="Proteomes" id="UP001162483"/>
    </source>
</evidence>
<gene>
    <name evidence="2" type="ORF">SPARVUS_LOCUS13836443</name>
</gene>
<organism evidence="2 3">
    <name type="scientific">Staurois parvus</name>
    <dbReference type="NCBI Taxonomy" id="386267"/>
    <lineage>
        <taxon>Eukaryota</taxon>
        <taxon>Metazoa</taxon>
        <taxon>Chordata</taxon>
        <taxon>Craniata</taxon>
        <taxon>Vertebrata</taxon>
        <taxon>Euteleostomi</taxon>
        <taxon>Amphibia</taxon>
        <taxon>Batrachia</taxon>
        <taxon>Anura</taxon>
        <taxon>Neobatrachia</taxon>
        <taxon>Ranoidea</taxon>
        <taxon>Ranidae</taxon>
        <taxon>Staurois</taxon>
    </lineage>
</organism>
<evidence type="ECO:0000256" key="1">
    <source>
        <dbReference type="SAM" id="Phobius"/>
    </source>
</evidence>
<accession>A0ABN9GCR0</accession>
<evidence type="ECO:0008006" key="4">
    <source>
        <dbReference type="Google" id="ProtNLM"/>
    </source>
</evidence>
<comment type="caution">
    <text evidence="2">The sequence shown here is derived from an EMBL/GenBank/DDBJ whole genome shotgun (WGS) entry which is preliminary data.</text>
</comment>
<feature type="transmembrane region" description="Helical" evidence="1">
    <location>
        <begin position="12"/>
        <end position="45"/>
    </location>
</feature>